<sequence>MYKVGQQVKRWKDVSRQNWSKSDARPLTTVIWYPADGGAEEEDFLIGAPEPLFLLRDVARDAPVLASPRVFPVVLLSHGTGGSAFQLGWLGRALAAQGHIAVAVNHHGNTSIEPYVPHGFLLWWERAKDLTAALDQLLADPLLGDRVDVARIGAAGFSLGGYTALTVVGGRCSLEHFFALSRANGESAPAGPREFPDVGKVWDELMNTDPAFVNSVAEHARSYRDERIKAAFVMNPALGGAFDAGGLADIRVPVHIVVTAGDQEVPPLSNGSRYANHIASAELTWIDGPAGHYVFLAEPTAAGKKQLPLLCVDDPLIDRRAIQDAVANLACSFFEQHLVLPSRSSAAY</sequence>
<evidence type="ECO:0000256" key="2">
    <source>
        <dbReference type="ARBA" id="ARBA00022963"/>
    </source>
</evidence>
<dbReference type="InterPro" id="IPR029058">
    <property type="entry name" value="AB_hydrolase_fold"/>
</dbReference>
<keyword evidence="1" id="KW-0378">Hydrolase</keyword>
<dbReference type="GO" id="GO:0003847">
    <property type="term" value="F:1-alkyl-2-acetylglycerophosphocholine esterase activity"/>
    <property type="evidence" value="ECO:0007669"/>
    <property type="project" value="TreeGrafter"/>
</dbReference>
<keyword evidence="3" id="KW-0443">Lipid metabolism</keyword>
<keyword evidence="2" id="KW-0442">Lipid degradation</keyword>
<dbReference type="RefSeq" id="WP_094287532.1">
    <property type="nucleotide sequence ID" value="NZ_NOIG01000004.1"/>
</dbReference>
<dbReference type="AlphaFoldDB" id="A0A235EQY7"/>
<evidence type="ECO:0000313" key="4">
    <source>
        <dbReference type="EMBL" id="OYD51440.1"/>
    </source>
</evidence>
<dbReference type="OrthoDB" id="192696at2"/>
<organism evidence="4 5">
    <name type="scientific">Acidovorax kalamii</name>
    <dbReference type="NCBI Taxonomy" id="2004485"/>
    <lineage>
        <taxon>Bacteria</taxon>
        <taxon>Pseudomonadati</taxon>
        <taxon>Pseudomonadota</taxon>
        <taxon>Betaproteobacteria</taxon>
        <taxon>Burkholderiales</taxon>
        <taxon>Comamonadaceae</taxon>
        <taxon>Acidovorax</taxon>
    </lineage>
</organism>
<keyword evidence="5" id="KW-1185">Reference proteome</keyword>
<dbReference type="PIRSF" id="PIRSF031982">
    <property type="entry name" value="UCP031982_abhydr"/>
    <property type="match status" value="1"/>
</dbReference>
<dbReference type="Gene3D" id="3.40.50.1820">
    <property type="entry name" value="alpha/beta hydrolase"/>
    <property type="match status" value="1"/>
</dbReference>
<reference evidence="4 5" key="1">
    <citation type="submission" date="2017-07" db="EMBL/GenBank/DDBJ databases">
        <title>Acidovorax KNDSW TSA 6 genome sequence and assembly.</title>
        <authorList>
            <person name="Mayilraj S."/>
        </authorList>
    </citation>
    <scope>NUCLEOTIDE SEQUENCE [LARGE SCALE GENOMIC DNA]</scope>
    <source>
        <strain evidence="4 5">KNDSW-TSA6</strain>
    </source>
</reference>
<name>A0A235EQY7_9BURK</name>
<dbReference type="Proteomes" id="UP000215441">
    <property type="component" value="Unassembled WGS sequence"/>
</dbReference>
<gene>
    <name evidence="4" type="ORF">CBY09_06405</name>
</gene>
<comment type="caution">
    <text evidence="4">The sequence shown here is derived from an EMBL/GenBank/DDBJ whole genome shotgun (WGS) entry which is preliminary data.</text>
</comment>
<proteinExistence type="predicted"/>
<dbReference type="EMBL" id="NOIG01000004">
    <property type="protein sequence ID" value="OYD51440.1"/>
    <property type="molecule type" value="Genomic_DNA"/>
</dbReference>
<evidence type="ECO:0008006" key="6">
    <source>
        <dbReference type="Google" id="ProtNLM"/>
    </source>
</evidence>
<protein>
    <recommendedName>
        <fullName evidence="6">Dienelactone hydrolase</fullName>
    </recommendedName>
</protein>
<evidence type="ECO:0000256" key="3">
    <source>
        <dbReference type="ARBA" id="ARBA00023098"/>
    </source>
</evidence>
<dbReference type="GO" id="GO:0016042">
    <property type="term" value="P:lipid catabolic process"/>
    <property type="evidence" value="ECO:0007669"/>
    <property type="project" value="UniProtKB-KW"/>
</dbReference>
<dbReference type="PANTHER" id="PTHR10272:SF0">
    <property type="entry name" value="PLATELET-ACTIVATING FACTOR ACETYLHYDROLASE"/>
    <property type="match status" value="1"/>
</dbReference>
<dbReference type="PANTHER" id="PTHR10272">
    <property type="entry name" value="PLATELET-ACTIVATING FACTOR ACETYLHYDROLASE"/>
    <property type="match status" value="1"/>
</dbReference>
<dbReference type="InterPro" id="IPR016986">
    <property type="entry name" value="UCP031982_abhydr"/>
</dbReference>
<dbReference type="SUPFAM" id="SSF53474">
    <property type="entry name" value="alpha/beta-Hydrolases"/>
    <property type="match status" value="1"/>
</dbReference>
<accession>A0A235EQY7</accession>
<evidence type="ECO:0000256" key="1">
    <source>
        <dbReference type="ARBA" id="ARBA00022801"/>
    </source>
</evidence>
<evidence type="ECO:0000313" key="5">
    <source>
        <dbReference type="Proteomes" id="UP000215441"/>
    </source>
</evidence>